<accession>A0AAW8RII0</accession>
<sequence>MKYKQFLPVLPMRLQFFADDDGGVQTPDNDTPEINLEELNDEQLAAIKEKYGFKDDNDVDSIIKSKHSRWQKELEKEKDEAARLAKLSEKDRQQALFDKEKAEFEKQKAEFQKQQLFIEKGNQLVAQGLPREFASRVVGETAEEILADVKELREKFDKAVEAKVNERLTSKTKTRVGTSSGQMTKTEIMAIKDTKERQRMIAENRDLF</sequence>
<comment type="caution">
    <text evidence="2">The sequence shown here is derived from an EMBL/GenBank/DDBJ whole genome shotgun (WGS) entry which is preliminary data.</text>
</comment>
<dbReference type="Pfam" id="PF14265">
    <property type="entry name" value="DUF4355"/>
    <property type="match status" value="1"/>
</dbReference>
<evidence type="ECO:0000313" key="3">
    <source>
        <dbReference type="Proteomes" id="UP001260956"/>
    </source>
</evidence>
<gene>
    <name evidence="2" type="ORF">P6Z85_10880</name>
</gene>
<keyword evidence="1" id="KW-0175">Coiled coil</keyword>
<feature type="coiled-coil region" evidence="1">
    <location>
        <begin position="67"/>
        <end position="94"/>
    </location>
</feature>
<reference evidence="2" key="1">
    <citation type="submission" date="2023-03" db="EMBL/GenBank/DDBJ databases">
        <authorList>
            <person name="Shen W."/>
            <person name="Cai J."/>
        </authorList>
    </citation>
    <scope>NUCLEOTIDE SEQUENCE</scope>
    <source>
        <strain evidence="2">B1010-2</strain>
    </source>
</reference>
<dbReference type="EMBL" id="JARPTX010000040">
    <property type="protein sequence ID" value="MDT2370644.1"/>
    <property type="molecule type" value="Genomic_DNA"/>
</dbReference>
<dbReference type="Proteomes" id="UP001260956">
    <property type="component" value="Unassembled WGS sequence"/>
</dbReference>
<organism evidence="2 3">
    <name type="scientific">Enterococcus faecium</name>
    <name type="common">Streptococcus faecium</name>
    <dbReference type="NCBI Taxonomy" id="1352"/>
    <lineage>
        <taxon>Bacteria</taxon>
        <taxon>Bacillati</taxon>
        <taxon>Bacillota</taxon>
        <taxon>Bacilli</taxon>
        <taxon>Lactobacillales</taxon>
        <taxon>Enterococcaceae</taxon>
        <taxon>Enterococcus</taxon>
    </lineage>
</organism>
<name>A0AAW8RII0_ENTFC</name>
<proteinExistence type="predicted"/>
<evidence type="ECO:0000313" key="2">
    <source>
        <dbReference type="EMBL" id="MDT2370644.1"/>
    </source>
</evidence>
<protein>
    <submittedName>
        <fullName evidence="2">DUF4355 domain-containing protein</fullName>
    </submittedName>
</protein>
<dbReference type="AlphaFoldDB" id="A0AAW8RII0"/>
<dbReference type="InterPro" id="IPR025580">
    <property type="entry name" value="Gp46"/>
</dbReference>
<evidence type="ECO:0000256" key="1">
    <source>
        <dbReference type="SAM" id="Coils"/>
    </source>
</evidence>
<dbReference type="RefSeq" id="WP_099746322.1">
    <property type="nucleotide sequence ID" value="NZ_CABGQB010000001.1"/>
</dbReference>